<keyword evidence="2" id="KW-1185">Reference proteome</keyword>
<sequence>MKTTDPNSNEEHPVAASVPRFAVYNRSYCTGMVNETCSFNNLTVLISVKLPD</sequence>
<evidence type="ECO:0000313" key="1">
    <source>
        <dbReference type="EMBL" id="SHF71987.1"/>
    </source>
</evidence>
<dbReference type="AlphaFoldDB" id="A0A1M5DYA4"/>
<reference evidence="1 2" key="1">
    <citation type="submission" date="2016-11" db="EMBL/GenBank/DDBJ databases">
        <authorList>
            <person name="Jaros S."/>
            <person name="Januszkiewicz K."/>
            <person name="Wedrychowicz H."/>
        </authorList>
    </citation>
    <scope>NUCLEOTIDE SEQUENCE [LARGE SCALE GENOMIC DNA]</scope>
    <source>
        <strain evidence="1 2">DSM 26897</strain>
    </source>
</reference>
<name>A0A1M5DYA4_9BACT</name>
<proteinExistence type="predicted"/>
<protein>
    <submittedName>
        <fullName evidence="1">Uncharacterized protein</fullName>
    </submittedName>
</protein>
<gene>
    <name evidence="1" type="ORF">SAMN05444008_111131</name>
</gene>
<evidence type="ECO:0000313" key="2">
    <source>
        <dbReference type="Proteomes" id="UP000184368"/>
    </source>
</evidence>
<dbReference type="Proteomes" id="UP000184368">
    <property type="component" value="Unassembled WGS sequence"/>
</dbReference>
<organism evidence="1 2">
    <name type="scientific">Cnuella takakiae</name>
    <dbReference type="NCBI Taxonomy" id="1302690"/>
    <lineage>
        <taxon>Bacteria</taxon>
        <taxon>Pseudomonadati</taxon>
        <taxon>Bacteroidota</taxon>
        <taxon>Chitinophagia</taxon>
        <taxon>Chitinophagales</taxon>
        <taxon>Chitinophagaceae</taxon>
        <taxon>Cnuella</taxon>
    </lineage>
</organism>
<dbReference type="EMBL" id="FQUO01000011">
    <property type="protein sequence ID" value="SHF71987.1"/>
    <property type="molecule type" value="Genomic_DNA"/>
</dbReference>
<accession>A0A1M5DYA4</accession>